<organism evidence="2 3">
    <name type="scientific">Bionectria ochroleuca</name>
    <name type="common">Gliocladium roseum</name>
    <dbReference type="NCBI Taxonomy" id="29856"/>
    <lineage>
        <taxon>Eukaryota</taxon>
        <taxon>Fungi</taxon>
        <taxon>Dikarya</taxon>
        <taxon>Ascomycota</taxon>
        <taxon>Pezizomycotina</taxon>
        <taxon>Sordariomycetes</taxon>
        <taxon>Hypocreomycetidae</taxon>
        <taxon>Hypocreales</taxon>
        <taxon>Bionectriaceae</taxon>
        <taxon>Clonostachys</taxon>
    </lineage>
</organism>
<evidence type="ECO:0000313" key="3">
    <source>
        <dbReference type="Proteomes" id="UP000616885"/>
    </source>
</evidence>
<sequence length="168" mass="19322">MRNRKTPTRAVIYPLPGPSCSPHYDRPMQASFKHLGGQDNARPWAFMFEGSYLTIEDWQHAVDQWCQTMDPLCYAVLAKQSQDAEPEPVGLMSFMNIVPAHRRIELESIIFSSALKRTRSATEAFYLVMKHTFDNLGYSRLEWKANHLNKPSLAAPERLGFVFEGIFR</sequence>
<accession>A0A8H7N6F0</accession>
<evidence type="ECO:0000259" key="1">
    <source>
        <dbReference type="Pfam" id="PF13302"/>
    </source>
</evidence>
<dbReference type="PANTHER" id="PTHR43441:SF2">
    <property type="entry name" value="FAMILY ACETYLTRANSFERASE, PUTATIVE (AFU_ORTHOLOGUE AFUA_7G00850)-RELATED"/>
    <property type="match status" value="1"/>
</dbReference>
<comment type="caution">
    <text evidence="2">The sequence shown here is derived from an EMBL/GenBank/DDBJ whole genome shotgun (WGS) entry which is preliminary data.</text>
</comment>
<evidence type="ECO:0000313" key="2">
    <source>
        <dbReference type="EMBL" id="KAF9749966.1"/>
    </source>
</evidence>
<dbReference type="SUPFAM" id="SSF55729">
    <property type="entry name" value="Acyl-CoA N-acyltransferases (Nat)"/>
    <property type="match status" value="1"/>
</dbReference>
<protein>
    <recommendedName>
        <fullName evidence="1">N-acetyltransferase domain-containing protein</fullName>
    </recommendedName>
</protein>
<dbReference type="GO" id="GO:0008999">
    <property type="term" value="F:protein-N-terminal-alanine acetyltransferase activity"/>
    <property type="evidence" value="ECO:0007669"/>
    <property type="project" value="TreeGrafter"/>
</dbReference>
<dbReference type="GO" id="GO:1990189">
    <property type="term" value="F:protein N-terminal-serine acetyltransferase activity"/>
    <property type="evidence" value="ECO:0007669"/>
    <property type="project" value="TreeGrafter"/>
</dbReference>
<dbReference type="AlphaFoldDB" id="A0A8H7N6F0"/>
<dbReference type="PANTHER" id="PTHR43441">
    <property type="entry name" value="RIBOSOMAL-PROTEIN-SERINE ACETYLTRANSFERASE"/>
    <property type="match status" value="1"/>
</dbReference>
<gene>
    <name evidence="2" type="ORF">IM811_015993</name>
</gene>
<feature type="domain" description="N-acetyltransferase" evidence="1">
    <location>
        <begin position="52"/>
        <end position="162"/>
    </location>
</feature>
<dbReference type="Proteomes" id="UP000616885">
    <property type="component" value="Unassembled WGS sequence"/>
</dbReference>
<proteinExistence type="predicted"/>
<dbReference type="InterPro" id="IPR051908">
    <property type="entry name" value="Ribosomal_N-acetyltransferase"/>
</dbReference>
<dbReference type="InterPro" id="IPR000182">
    <property type="entry name" value="GNAT_dom"/>
</dbReference>
<dbReference type="Gene3D" id="3.40.630.30">
    <property type="match status" value="1"/>
</dbReference>
<dbReference type="InterPro" id="IPR016181">
    <property type="entry name" value="Acyl_CoA_acyltransferase"/>
</dbReference>
<dbReference type="EMBL" id="JADCTT010000007">
    <property type="protein sequence ID" value="KAF9749966.1"/>
    <property type="molecule type" value="Genomic_DNA"/>
</dbReference>
<name>A0A8H7N6F0_BIOOC</name>
<reference evidence="2" key="1">
    <citation type="submission" date="2020-10" db="EMBL/GenBank/DDBJ databases">
        <title>High-Quality Genome Resource of Clonostachys rosea strain S41 by Oxford Nanopore Long-Read Sequencing.</title>
        <authorList>
            <person name="Wang H."/>
        </authorList>
    </citation>
    <scope>NUCLEOTIDE SEQUENCE</scope>
    <source>
        <strain evidence="2">S41</strain>
    </source>
</reference>
<dbReference type="Pfam" id="PF13302">
    <property type="entry name" value="Acetyltransf_3"/>
    <property type="match status" value="1"/>
</dbReference>